<dbReference type="EMBL" id="PKIZ01000019">
    <property type="protein sequence ID" value="PKZ41079.1"/>
    <property type="molecule type" value="Genomic_DNA"/>
</dbReference>
<evidence type="ECO:0000313" key="4">
    <source>
        <dbReference type="EMBL" id="PKZ41079.1"/>
    </source>
</evidence>
<evidence type="ECO:0000259" key="3">
    <source>
        <dbReference type="Pfam" id="PF01337"/>
    </source>
</evidence>
<evidence type="ECO:0000313" key="5">
    <source>
        <dbReference type="Proteomes" id="UP000234206"/>
    </source>
</evidence>
<reference evidence="4 5" key="1">
    <citation type="submission" date="2017-12" db="EMBL/GenBank/DDBJ databases">
        <title>Phylogenetic diversity of female urinary microbiome.</title>
        <authorList>
            <person name="Thomas-White K."/>
            <person name="Wolfe A.J."/>
        </authorList>
    </citation>
    <scope>NUCLEOTIDE SEQUENCE [LARGE SCALE GENOMIC DNA]</scope>
    <source>
        <strain evidence="4 5">UMB1298</strain>
    </source>
</reference>
<comment type="similarity">
    <text evidence="1">Belongs to the barstar family.</text>
</comment>
<feature type="region of interest" description="Disordered" evidence="2">
    <location>
        <begin position="1"/>
        <end position="23"/>
    </location>
</feature>
<dbReference type="Proteomes" id="UP000234206">
    <property type="component" value="Unassembled WGS sequence"/>
</dbReference>
<evidence type="ECO:0000256" key="2">
    <source>
        <dbReference type="SAM" id="MobiDB-lite"/>
    </source>
</evidence>
<comment type="caution">
    <text evidence="4">The sequence shown here is derived from an EMBL/GenBank/DDBJ whole genome shotgun (WGS) entry which is preliminary data.</text>
</comment>
<dbReference type="Pfam" id="PF01337">
    <property type="entry name" value="Barstar"/>
    <property type="match status" value="1"/>
</dbReference>
<name>A0A2I1P8X0_9MICO</name>
<gene>
    <name evidence="4" type="ORF">CYJ76_09610</name>
</gene>
<organism evidence="4 5">
    <name type="scientific">Kytococcus schroeteri</name>
    <dbReference type="NCBI Taxonomy" id="138300"/>
    <lineage>
        <taxon>Bacteria</taxon>
        <taxon>Bacillati</taxon>
        <taxon>Actinomycetota</taxon>
        <taxon>Actinomycetes</taxon>
        <taxon>Micrococcales</taxon>
        <taxon>Kytococcaceae</taxon>
        <taxon>Kytococcus</taxon>
    </lineage>
</organism>
<dbReference type="InterPro" id="IPR035905">
    <property type="entry name" value="Barstar-like_sf"/>
</dbReference>
<dbReference type="InterPro" id="IPR000468">
    <property type="entry name" value="Barstar"/>
</dbReference>
<feature type="domain" description="Barstar (barnase inhibitor)" evidence="3">
    <location>
        <begin position="70"/>
        <end position="146"/>
    </location>
</feature>
<dbReference type="AlphaFoldDB" id="A0A2I1P8X0"/>
<sequence length="165" mass="16895">MAPPQQVRRDVGASGHHGGMSTPRFPVAAFLESDEPLAVVPLAEAEEAAAGARIADWAVALGASPDGSSVRTLQAGLAESLDLPGNAATNLDALADTLRDLPDRAEGGAGTLLVWTPAEGLGLEDDGLGTLLQLLLDVVDDIGRARLAVLVASDTVARQIEEDEA</sequence>
<evidence type="ECO:0000256" key="1">
    <source>
        <dbReference type="ARBA" id="ARBA00006845"/>
    </source>
</evidence>
<accession>A0A2I1P8X0</accession>
<protein>
    <recommendedName>
        <fullName evidence="3">Barstar (barnase inhibitor) domain-containing protein</fullName>
    </recommendedName>
</protein>
<dbReference type="Gene3D" id="3.30.370.10">
    <property type="entry name" value="Barstar-like"/>
    <property type="match status" value="1"/>
</dbReference>
<proteinExistence type="inferred from homology"/>
<keyword evidence="5" id="KW-1185">Reference proteome</keyword>
<dbReference type="SUPFAM" id="SSF52038">
    <property type="entry name" value="Barstar-related"/>
    <property type="match status" value="1"/>
</dbReference>